<dbReference type="SUPFAM" id="SSF58091">
    <property type="entry name" value="Clostridium neurotoxins, 'coiled-coil' domain"/>
    <property type="match status" value="1"/>
</dbReference>
<accession>E9N6Q8</accession>
<dbReference type="InterPro" id="IPR000395">
    <property type="entry name" value="Bot/tetX_LC"/>
</dbReference>
<evidence type="ECO:0000313" key="10">
    <source>
        <dbReference type="EMBL" id="AGL45095.1"/>
    </source>
</evidence>
<dbReference type="Pfam" id="PF22133">
    <property type="entry name" value="Toxin_BN_H"/>
    <property type="match status" value="1"/>
</dbReference>
<feature type="domain" description="Botulinum/Tetanus toxin catalytic chain" evidence="3">
    <location>
        <begin position="2"/>
        <end position="285"/>
    </location>
</feature>
<evidence type="ECO:0000256" key="1">
    <source>
        <dbReference type="ARBA" id="ARBA00006017"/>
    </source>
</evidence>
<dbReference type="InterPro" id="IPR054379">
    <property type="entry name" value="NTNH_H"/>
</dbReference>
<evidence type="ECO:0000259" key="4">
    <source>
        <dbReference type="Pfam" id="PF07953"/>
    </source>
</evidence>
<sequence>MKINDDLNINSPVDNKNVVIVRARKTNIFFKAFQVAPNIWVAPERYYGEPLNISDQEKSDGGIYDENFLKENSEKEEFLQAIILLLKRINNNIIGQKLLSLMCTSIPFLHEYKQGDYRQSNYLGSKNSEYLYSANIVIFGPGSNIVKNNTIYYKKNFAENGMGTMAEILFQPLLTYKYNQFYADPALELIKCLIKAIYFLYGIKPNDNLNIPYRLRNEFSNVEYSELNIIDFLISGGIDYKFINTNPYWFIDNYFIDVPKVFEKHKNDYEINIKNNSEIGTSIKLYLEQKFKTNVQDIWELNLSYFSKEFQIMMPEKYNNALKHYYRKEYYKINYSKQYDINGFVNGQIATKLLLSEKNQYIINKPQLIINLINKSNNSLLMKSNIYGDGLNGTTDNFYRNYKIPDNIAYQYHPNNTYLDNVNIEEINNIPQITDADIYPYTNNCDTFIPIYNITQSREINTTVPYSINYLQSQIMNSDDITLSSDFWEVVCSNDKSLVYSYLDNVINYLDSIKNNTPINTDKKYYLWLKEIFRNYSFDITATEEITTECGINKIVSWFGKALNILNTDNSFKIEFQNSGAIALINKKDNIIIPKIEIDEMPNSMLNLSFEDLNEQLYSIYSKNITYFKKIYYNFLDQWWTEYYSQYFDLICMAKKSILAQENLIKKIIQKKISYLIGASNIPDDILAVMRLTTTNTLRDISVESQIAMNNLNNFLNKAAMCVFQSNIYPKFISFMEQCIKHINKSTKEFIQKCTNINETEKLQLIMQNSFSNLDFDFLDIQNMKNLFNSYTELLIKEQTSPYELSLYAFEEQDNNVIGDASGKNTLVEYPKGIELVYGINNSALYLNGSNQSIIFTNDYFENGLTNSFSIYFWLRNLGQDTIKSKLIGSKEYNCGWEIYFQEIGLVFNMIDSNGNEKNIYLSDVSNNSWHYITISVDRLKEQLLIFIDDNLVVNESIKDILNIYSSNIISLLSDNKASYIEGLTILNKPTTGEEVLRNYFKNLNNSYVRDSNDERLEYNKTYQLYDYVFPDNPICEVKQDNNIYLTINNINNLNMKPCKFKLLSINSNKQYVQKWDEVIISVLYDTEKYVCISNENNRVKIIDNKNNASKFIISNDIFISNCLTLAHNNKYICLSMKDENYNWMICNNESNIPKKAYLWILKEV</sequence>
<feature type="domain" description="Non-toxic nonhaemagglutinin helical" evidence="6">
    <location>
        <begin position="474"/>
        <end position="748"/>
    </location>
</feature>
<dbReference type="EMBL" id="KC516869">
    <property type="protein sequence ID" value="AGL45055.1"/>
    <property type="molecule type" value="Genomic_DNA"/>
</dbReference>
<dbReference type="Gene3D" id="3.90.1240.10">
    <property type="entry name" value="Metalloproteases ('zincins'), catalytic domain like"/>
    <property type="match status" value="1"/>
</dbReference>
<dbReference type="Gene3D" id="2.80.10.50">
    <property type="match status" value="1"/>
</dbReference>
<dbReference type="Pfam" id="PF07953">
    <property type="entry name" value="Toxin_R_bind_N"/>
    <property type="match status" value="1"/>
</dbReference>
<dbReference type="Pfam" id="PF01742">
    <property type="entry name" value="Peptidase_M27"/>
    <property type="match status" value="1"/>
</dbReference>
<dbReference type="InterPro" id="IPR013320">
    <property type="entry name" value="ConA-like_dom_sf"/>
</dbReference>
<dbReference type="GO" id="GO:0005576">
    <property type="term" value="C:extracellular region"/>
    <property type="evidence" value="ECO:0007669"/>
    <property type="project" value="InterPro"/>
</dbReference>
<dbReference type="InterPro" id="IPR012928">
    <property type="entry name" value="Toxin_rcpt-bd_N"/>
</dbReference>
<evidence type="ECO:0000313" key="12">
    <source>
        <dbReference type="EMBL" id="AGL45175.1"/>
    </source>
</evidence>
<dbReference type="InterPro" id="IPR058583">
    <property type="entry name" value="NTNH"/>
</dbReference>
<dbReference type="SUPFAM" id="SSF49899">
    <property type="entry name" value="Concanavalin A-like lectins/glucanases"/>
    <property type="match status" value="1"/>
</dbReference>
<evidence type="ECO:0000313" key="8">
    <source>
        <dbReference type="EMBL" id="AGL45015.1"/>
    </source>
</evidence>
<gene>
    <name evidence="7" type="primary">ntnH</name>
    <name evidence="8" type="synonym">ntnh</name>
</gene>
<evidence type="ECO:0000313" key="9">
    <source>
        <dbReference type="EMBL" id="AGL45055.1"/>
    </source>
</evidence>
<proteinExistence type="inferred from homology"/>
<keyword evidence="8" id="KW-0800">Toxin</keyword>
<dbReference type="EMBL" id="KC516872">
    <property type="protein sequence ID" value="AGL45175.1"/>
    <property type="molecule type" value="Genomic_DNA"/>
</dbReference>
<dbReference type="PRINTS" id="PR00760">
    <property type="entry name" value="BONTOXILYSIN"/>
</dbReference>
<feature type="domain" description="Non-toxic nonhaemagglutinin C-terminal" evidence="5">
    <location>
        <begin position="999"/>
        <end position="1163"/>
    </location>
</feature>
<dbReference type="AlphaFoldDB" id="E9N6Q8"/>
<organism evidence="7">
    <name type="scientific">Clostridium botulinum</name>
    <dbReference type="NCBI Taxonomy" id="1491"/>
    <lineage>
        <taxon>Bacteria</taxon>
        <taxon>Bacillati</taxon>
        <taxon>Bacillota</taxon>
        <taxon>Clostridia</taxon>
        <taxon>Eubacteriales</taxon>
        <taxon>Clostridiaceae</taxon>
        <taxon>Clostridium</taxon>
    </lineage>
</organism>
<dbReference type="EMBL" id="KC516870">
    <property type="protein sequence ID" value="AGL45095.1"/>
    <property type="molecule type" value="Genomic_DNA"/>
</dbReference>
<dbReference type="EMBL" id="KC516868">
    <property type="protein sequence ID" value="AGL45015.1"/>
    <property type="molecule type" value="Genomic_DNA"/>
</dbReference>
<reference evidence="8" key="2">
    <citation type="journal article" date="2013" name="Genome Biol. Evol.">
        <title>The Type F6 Neurotoxin Gene Cluster Locus of Group II Clostridium botulinum Has Evolved by Successive Disruption of Two Different Ancestral Precursors.</title>
        <authorList>
            <person name="Carter A.T."/>
            <person name="Stringer S.C."/>
            <person name="Webb M.D."/>
            <person name="Peck M.W."/>
        </authorList>
    </citation>
    <scope>NUCLEOTIDE SEQUENCE</scope>
    <source>
        <strain evidence="10">Craig610</strain>
        <strain evidence="11">Eklund202F</strain>
        <strain evidence="12">HobbsFT10</strain>
        <strain evidence="8">IFR 06/001</strain>
        <strain evidence="9">IFR 06/005</strain>
    </source>
</reference>
<dbReference type="GO" id="GO:0004222">
    <property type="term" value="F:metalloendopeptidase activity"/>
    <property type="evidence" value="ECO:0007669"/>
    <property type="project" value="InterPro"/>
</dbReference>
<dbReference type="InterPro" id="IPR013677">
    <property type="entry name" value="NTNH_C"/>
</dbReference>
<dbReference type="PATRIC" id="fig|1491.442.peg.2072"/>
<comment type="similarity">
    <text evidence="1">Belongs to the botulism non-toxic nonhemagglutinin family.</text>
</comment>
<dbReference type="Pfam" id="PF08470">
    <property type="entry name" value="NTNH_C"/>
    <property type="match status" value="1"/>
</dbReference>
<evidence type="ECO:0000259" key="3">
    <source>
        <dbReference type="Pfam" id="PF01742"/>
    </source>
</evidence>
<evidence type="ECO:0000259" key="5">
    <source>
        <dbReference type="Pfam" id="PF08470"/>
    </source>
</evidence>
<keyword evidence="8" id="KW-0528">Neurotoxin</keyword>
<evidence type="ECO:0000259" key="6">
    <source>
        <dbReference type="Pfam" id="PF22133"/>
    </source>
</evidence>
<name>E9N6Q8_CLOBO</name>
<dbReference type="EMBL" id="KC516871">
    <property type="protein sequence ID" value="AGL45135.1"/>
    <property type="molecule type" value="Genomic_DNA"/>
</dbReference>
<evidence type="ECO:0000313" key="11">
    <source>
        <dbReference type="EMBL" id="AGL45135.1"/>
    </source>
</evidence>
<dbReference type="SUPFAM" id="SSF55486">
    <property type="entry name" value="Metalloproteases ('zincins'), catalytic domain"/>
    <property type="match status" value="1"/>
</dbReference>
<dbReference type="EMBL" id="HQ441176">
    <property type="protein sequence ID" value="ADU57953.1"/>
    <property type="molecule type" value="Genomic_DNA"/>
</dbReference>
<dbReference type="InterPro" id="IPR036248">
    <property type="entry name" value="Clostridium_toxin_transloc"/>
</dbReference>
<reference evidence="7" key="1">
    <citation type="journal article" date="2011" name="Appl. Environ. Microbiol.">
        <title>Novel Structural Elements within the Nonproteolytic Clostridium botulinum Type F Toxin Gene Cluster.</title>
        <authorList>
            <person name="Dover N."/>
            <person name="Barash J.R."/>
            <person name="Hill K.K."/>
            <person name="Detter J.C."/>
            <person name="Arnon S.S."/>
        </authorList>
    </citation>
    <scope>NUCLEOTIDE SEQUENCE</scope>
    <source>
        <strain evidence="7">IBCA66-5436</strain>
    </source>
</reference>
<keyword evidence="2" id="KW-0843">Virulence</keyword>
<feature type="domain" description="Clostridium neurotoxin receptor binding N-terminal" evidence="4">
    <location>
        <begin position="815"/>
        <end position="990"/>
    </location>
</feature>
<evidence type="ECO:0000256" key="2">
    <source>
        <dbReference type="ARBA" id="ARBA00023026"/>
    </source>
</evidence>
<dbReference type="Gene3D" id="2.60.120.200">
    <property type="match status" value="1"/>
</dbReference>
<protein>
    <submittedName>
        <fullName evidence="8">Nontoxic-nonhaemagglutinin neurotoxin accessory protein</fullName>
    </submittedName>
    <submittedName>
        <fullName evidence="7">NtnH</fullName>
    </submittedName>
</protein>
<dbReference type="Gene3D" id="1.20.1120.10">
    <property type="entry name" value="Clostridium botulinum neurotoxin b, 'coiled-coil' domain"/>
    <property type="match status" value="1"/>
</dbReference>
<dbReference type="NCBIfam" id="NF033911">
    <property type="entry name" value="botu_NTNH"/>
    <property type="match status" value="1"/>
</dbReference>
<evidence type="ECO:0000313" key="7">
    <source>
        <dbReference type="EMBL" id="ADU57953.1"/>
    </source>
</evidence>
<dbReference type="GO" id="GO:0008270">
    <property type="term" value="F:zinc ion binding"/>
    <property type="evidence" value="ECO:0007669"/>
    <property type="project" value="InterPro"/>
</dbReference>
<dbReference type="GO" id="GO:0006508">
    <property type="term" value="P:proteolysis"/>
    <property type="evidence" value="ECO:0007669"/>
    <property type="project" value="InterPro"/>
</dbReference>